<dbReference type="SUPFAM" id="SSF49899">
    <property type="entry name" value="Concanavalin A-like lectins/glucanases"/>
    <property type="match status" value="1"/>
</dbReference>
<feature type="binding site" evidence="6">
    <location>
        <position position="32"/>
    </location>
    <ligand>
        <name>Zn(2+)</name>
        <dbReference type="ChEBI" id="CHEBI:29105"/>
        <note>catalytic</note>
    </ligand>
</feature>
<keyword evidence="5 6" id="KW-0482">Metalloprotease</keyword>
<evidence type="ECO:0000256" key="7">
    <source>
        <dbReference type="RuleBase" id="RU361183"/>
    </source>
</evidence>
<feature type="binding site" evidence="6">
    <location>
        <position position="38"/>
    </location>
    <ligand>
        <name>Zn(2+)</name>
        <dbReference type="ChEBI" id="CHEBI:29105"/>
        <note>catalytic</note>
    </ligand>
</feature>
<dbReference type="Proteomes" id="UP001164746">
    <property type="component" value="Chromosome 10"/>
</dbReference>
<keyword evidence="1 6" id="KW-0645">Protease</keyword>
<dbReference type="SUPFAM" id="SSF55486">
    <property type="entry name" value="Metalloproteases ('zincins'), catalytic domain"/>
    <property type="match status" value="1"/>
</dbReference>
<comment type="caution">
    <text evidence="6">Lacks conserved residue(s) required for the propagation of feature annotation.</text>
</comment>
<evidence type="ECO:0000313" key="10">
    <source>
        <dbReference type="Proteomes" id="UP001164746"/>
    </source>
</evidence>
<dbReference type="InterPro" id="IPR013320">
    <property type="entry name" value="ConA-like_dom_sf"/>
</dbReference>
<evidence type="ECO:0000259" key="8">
    <source>
        <dbReference type="PROSITE" id="PS51864"/>
    </source>
</evidence>
<reference evidence="9" key="1">
    <citation type="submission" date="2022-11" db="EMBL/GenBank/DDBJ databases">
        <title>Centuries of genome instability and evolution in soft-shell clam transmissible cancer (bioRxiv).</title>
        <authorList>
            <person name="Hart S.F.M."/>
            <person name="Yonemitsu M.A."/>
            <person name="Giersch R.M."/>
            <person name="Beal B.F."/>
            <person name="Arriagada G."/>
            <person name="Davis B.W."/>
            <person name="Ostrander E.A."/>
            <person name="Goff S.P."/>
            <person name="Metzger M.J."/>
        </authorList>
    </citation>
    <scope>NUCLEOTIDE SEQUENCE</scope>
    <source>
        <strain evidence="9">MELC-2E11</strain>
        <tissue evidence="9">Siphon/mantle</tissue>
    </source>
</reference>
<evidence type="ECO:0000313" key="9">
    <source>
        <dbReference type="EMBL" id="WAR17386.1"/>
    </source>
</evidence>
<evidence type="ECO:0000256" key="2">
    <source>
        <dbReference type="ARBA" id="ARBA00022723"/>
    </source>
</evidence>
<feature type="non-terminal residue" evidence="9">
    <location>
        <position position="1"/>
    </location>
</feature>
<dbReference type="EMBL" id="CP111021">
    <property type="protein sequence ID" value="WAR17386.1"/>
    <property type="molecule type" value="Genomic_DNA"/>
</dbReference>
<keyword evidence="3 6" id="KW-0378">Hydrolase</keyword>
<evidence type="ECO:0000256" key="5">
    <source>
        <dbReference type="ARBA" id="ARBA00023049"/>
    </source>
</evidence>
<feature type="domain" description="Peptidase M12A" evidence="8">
    <location>
        <begin position="1"/>
        <end position="49"/>
    </location>
</feature>
<dbReference type="Gene3D" id="3.40.390.10">
    <property type="entry name" value="Collagenase (Catalytic Domain)"/>
    <property type="match status" value="1"/>
</dbReference>
<organism evidence="9 10">
    <name type="scientific">Mya arenaria</name>
    <name type="common">Soft-shell clam</name>
    <dbReference type="NCBI Taxonomy" id="6604"/>
    <lineage>
        <taxon>Eukaryota</taxon>
        <taxon>Metazoa</taxon>
        <taxon>Spiralia</taxon>
        <taxon>Lophotrochozoa</taxon>
        <taxon>Mollusca</taxon>
        <taxon>Bivalvia</taxon>
        <taxon>Autobranchia</taxon>
        <taxon>Heteroconchia</taxon>
        <taxon>Euheterodonta</taxon>
        <taxon>Imparidentia</taxon>
        <taxon>Neoheterodontei</taxon>
        <taxon>Myida</taxon>
        <taxon>Myoidea</taxon>
        <taxon>Myidae</taxon>
        <taxon>Mya</taxon>
    </lineage>
</organism>
<sequence length="152" mass="17118">CHTHVGHVNRRADVTIGHGCERKGTIIHELLHSLGFHHEQSRPDRDNYLLYDCVAPDHSGHTSDPHVSLAPTTDPSPSGCFCDWHNSQSDTMDWTHYYIYLEASGHTHKAAYLDSKTYPGGDYCVKFYYHMHGANIETLRLYAVAGGTKHSL</sequence>
<keyword evidence="10" id="KW-1185">Reference proteome</keyword>
<protein>
    <recommendedName>
        <fullName evidence="7">Metalloendopeptidase</fullName>
        <ecNumber evidence="7">3.4.24.-</ecNumber>
    </recommendedName>
</protein>
<evidence type="ECO:0000256" key="3">
    <source>
        <dbReference type="ARBA" id="ARBA00022801"/>
    </source>
</evidence>
<dbReference type="PROSITE" id="PS51864">
    <property type="entry name" value="ASTACIN"/>
    <property type="match status" value="1"/>
</dbReference>
<dbReference type="PRINTS" id="PR00480">
    <property type="entry name" value="ASTACIN"/>
</dbReference>
<comment type="cofactor">
    <cofactor evidence="6 7">
        <name>Zn(2+)</name>
        <dbReference type="ChEBI" id="CHEBI:29105"/>
    </cofactor>
    <text evidence="6 7">Binds 1 zinc ion per subunit.</text>
</comment>
<feature type="active site" evidence="6">
    <location>
        <position position="29"/>
    </location>
</feature>
<dbReference type="PANTHER" id="PTHR10127">
    <property type="entry name" value="DISCOIDIN, CUB, EGF, LAMININ , AND ZINC METALLOPROTEASE DOMAIN CONTAINING"/>
    <property type="match status" value="1"/>
</dbReference>
<dbReference type="InterPro" id="IPR000998">
    <property type="entry name" value="MAM_dom"/>
</dbReference>
<evidence type="ECO:0000256" key="1">
    <source>
        <dbReference type="ARBA" id="ARBA00022670"/>
    </source>
</evidence>
<dbReference type="InterPro" id="IPR001506">
    <property type="entry name" value="Peptidase_M12A"/>
</dbReference>
<proteinExistence type="predicted"/>
<dbReference type="EC" id="3.4.24.-" evidence="7"/>
<feature type="non-terminal residue" evidence="9">
    <location>
        <position position="152"/>
    </location>
</feature>
<dbReference type="InterPro" id="IPR024079">
    <property type="entry name" value="MetalloPept_cat_dom_sf"/>
</dbReference>
<name>A0ABY7F8R2_MYAAR</name>
<dbReference type="PANTHER" id="PTHR10127:SF780">
    <property type="entry name" value="METALLOENDOPEPTIDASE"/>
    <property type="match status" value="1"/>
</dbReference>
<gene>
    <name evidence="9" type="ORF">MAR_031980</name>
</gene>
<dbReference type="Pfam" id="PF00629">
    <property type="entry name" value="MAM"/>
    <property type="match status" value="1"/>
</dbReference>
<evidence type="ECO:0000256" key="6">
    <source>
        <dbReference type="PROSITE-ProRule" id="PRU01211"/>
    </source>
</evidence>
<accession>A0ABY7F8R2</accession>
<dbReference type="Pfam" id="PF01400">
    <property type="entry name" value="Astacin"/>
    <property type="match status" value="1"/>
</dbReference>
<feature type="binding site" evidence="6">
    <location>
        <position position="28"/>
    </location>
    <ligand>
        <name>Zn(2+)</name>
        <dbReference type="ChEBI" id="CHEBI:29105"/>
        <note>catalytic</note>
    </ligand>
</feature>
<evidence type="ECO:0000256" key="4">
    <source>
        <dbReference type="ARBA" id="ARBA00022833"/>
    </source>
</evidence>
<keyword evidence="4 6" id="KW-0862">Zinc</keyword>
<keyword evidence="2 6" id="KW-0479">Metal-binding</keyword>